<dbReference type="InterPro" id="IPR039379">
    <property type="entry name" value="Protoglobin_sensor_dom"/>
</dbReference>
<evidence type="ECO:0000259" key="3">
    <source>
        <dbReference type="PROSITE" id="PS50111"/>
    </source>
</evidence>
<keyword evidence="1 2" id="KW-0807">Transducer</keyword>
<dbReference type="GO" id="GO:0019825">
    <property type="term" value="F:oxygen binding"/>
    <property type="evidence" value="ECO:0007669"/>
    <property type="project" value="InterPro"/>
</dbReference>
<dbReference type="InterPro" id="IPR004089">
    <property type="entry name" value="MCPsignal_dom"/>
</dbReference>
<dbReference type="SUPFAM" id="SSF46458">
    <property type="entry name" value="Globin-like"/>
    <property type="match status" value="1"/>
</dbReference>
<dbReference type="Gene3D" id="1.10.287.950">
    <property type="entry name" value="Methyl-accepting chemotaxis protein"/>
    <property type="match status" value="1"/>
</dbReference>
<proteinExistence type="predicted"/>
<evidence type="ECO:0000313" key="4">
    <source>
        <dbReference type="EMBL" id="MBB4016515.1"/>
    </source>
</evidence>
<reference evidence="4 5" key="1">
    <citation type="submission" date="2020-08" db="EMBL/GenBank/DDBJ databases">
        <title>Genomic Encyclopedia of Type Strains, Phase IV (KMG-IV): sequencing the most valuable type-strain genomes for metagenomic binning, comparative biology and taxonomic classification.</title>
        <authorList>
            <person name="Goeker M."/>
        </authorList>
    </citation>
    <scope>NUCLEOTIDE SEQUENCE [LARGE SCALE GENOMIC DNA]</scope>
    <source>
        <strain evidence="4 5">DSM 103737</strain>
    </source>
</reference>
<feature type="domain" description="Methyl-accepting transducer" evidence="3">
    <location>
        <begin position="201"/>
        <end position="434"/>
    </location>
</feature>
<accession>A0A840BSZ9</accession>
<dbReference type="InterPro" id="IPR044398">
    <property type="entry name" value="Globin-sensor_dom"/>
</dbReference>
<organism evidence="4 5">
    <name type="scientific">Chelatococcus caeni</name>
    <dbReference type="NCBI Taxonomy" id="1348468"/>
    <lineage>
        <taxon>Bacteria</taxon>
        <taxon>Pseudomonadati</taxon>
        <taxon>Pseudomonadota</taxon>
        <taxon>Alphaproteobacteria</taxon>
        <taxon>Hyphomicrobiales</taxon>
        <taxon>Chelatococcaceae</taxon>
        <taxon>Chelatococcus</taxon>
    </lineage>
</organism>
<dbReference type="EMBL" id="JACIEN010000001">
    <property type="protein sequence ID" value="MBB4016515.1"/>
    <property type="molecule type" value="Genomic_DNA"/>
</dbReference>
<comment type="caution">
    <text evidence="4">The sequence shown here is derived from an EMBL/GenBank/DDBJ whole genome shotgun (WGS) entry which is preliminary data.</text>
</comment>
<sequence length="464" mass="48529">MDAERALKRTAGQAARQLLEDELAFVGFDRKDRERLRQLKPVVAEELPAILDELVDHLGSNGVAGELFTRKEVRRNIRTVLLAHWLRVCDARFDEGYRQSVGAVAEMYASLGLCSRLCLAGYARTTSALTRTVTRAILRSRHVWGHNSLGANLDLALDALIKAAMFDLDQCTAAMDARRKSAETAQRETLAAEFERMASGLAEAVAAASQDVAAAAERLVAAAGQTSQRSHQAAAVVEDAGAGASAVSEAADTLRQAIAEVTRRAGEAAQSASEASGQAGRTRETVGALSEAARRIGEILGVIEAVAKQTNLLALNATIEAARAGEAGRGFAVVAAEVKQLAQQTARATDDIAGHIRDIQAVVGRAVDDIGAVSASIDGVNTASASIFSAVEQQSAGAAEIGTHTGRASEGVHRAKGELSQLVADAATAGRLAQEVAEASRALLARADGFRGEAARLLSQLRAA</sequence>
<dbReference type="PANTHER" id="PTHR32089">
    <property type="entry name" value="METHYL-ACCEPTING CHEMOTAXIS PROTEIN MCPB"/>
    <property type="match status" value="1"/>
</dbReference>
<dbReference type="GO" id="GO:0007165">
    <property type="term" value="P:signal transduction"/>
    <property type="evidence" value="ECO:0007669"/>
    <property type="project" value="UniProtKB-KW"/>
</dbReference>
<dbReference type="Proteomes" id="UP000577362">
    <property type="component" value="Unassembled WGS sequence"/>
</dbReference>
<dbReference type="InterPro" id="IPR009050">
    <property type="entry name" value="Globin-like_sf"/>
</dbReference>
<gene>
    <name evidence="4" type="ORF">GGR16_001521</name>
</gene>
<dbReference type="Gene3D" id="1.10.490.10">
    <property type="entry name" value="Globins"/>
    <property type="match status" value="1"/>
</dbReference>
<dbReference type="PANTHER" id="PTHR32089:SF112">
    <property type="entry name" value="LYSOZYME-LIKE PROTEIN-RELATED"/>
    <property type="match status" value="1"/>
</dbReference>
<evidence type="ECO:0000256" key="1">
    <source>
        <dbReference type="ARBA" id="ARBA00023224"/>
    </source>
</evidence>
<dbReference type="AlphaFoldDB" id="A0A840BSZ9"/>
<dbReference type="PROSITE" id="PS50111">
    <property type="entry name" value="CHEMOTAXIS_TRANSDUC_2"/>
    <property type="match status" value="1"/>
</dbReference>
<evidence type="ECO:0000256" key="2">
    <source>
        <dbReference type="PROSITE-ProRule" id="PRU00284"/>
    </source>
</evidence>
<dbReference type="Pfam" id="PF00015">
    <property type="entry name" value="MCPsignal"/>
    <property type="match status" value="1"/>
</dbReference>
<dbReference type="RefSeq" id="WP_183316162.1">
    <property type="nucleotide sequence ID" value="NZ_JACIEN010000001.1"/>
</dbReference>
<dbReference type="Pfam" id="PF11563">
    <property type="entry name" value="Protoglobin"/>
    <property type="match status" value="1"/>
</dbReference>
<dbReference type="SUPFAM" id="SSF58104">
    <property type="entry name" value="Methyl-accepting chemotaxis protein (MCP) signaling domain"/>
    <property type="match status" value="1"/>
</dbReference>
<dbReference type="CDD" id="cd01068">
    <property type="entry name" value="globin_sensor"/>
    <property type="match status" value="1"/>
</dbReference>
<dbReference type="GO" id="GO:0020037">
    <property type="term" value="F:heme binding"/>
    <property type="evidence" value="ECO:0007669"/>
    <property type="project" value="InterPro"/>
</dbReference>
<dbReference type="GO" id="GO:0016020">
    <property type="term" value="C:membrane"/>
    <property type="evidence" value="ECO:0007669"/>
    <property type="project" value="InterPro"/>
</dbReference>
<evidence type="ECO:0000313" key="5">
    <source>
        <dbReference type="Proteomes" id="UP000577362"/>
    </source>
</evidence>
<protein>
    <submittedName>
        <fullName evidence="4">Methyl-accepting chemotaxis protein</fullName>
    </submittedName>
</protein>
<dbReference type="InterPro" id="IPR012292">
    <property type="entry name" value="Globin/Proto"/>
</dbReference>
<dbReference type="SMART" id="SM00283">
    <property type="entry name" value="MA"/>
    <property type="match status" value="1"/>
</dbReference>
<keyword evidence="5" id="KW-1185">Reference proteome</keyword>
<name>A0A840BSZ9_9HYPH</name>